<protein>
    <submittedName>
        <fullName evidence="1">Uncharacterized protein</fullName>
    </submittedName>
</protein>
<proteinExistence type="predicted"/>
<evidence type="ECO:0000313" key="2">
    <source>
        <dbReference type="Proteomes" id="UP000324222"/>
    </source>
</evidence>
<accession>A0A5B7H093</accession>
<dbReference type="AlphaFoldDB" id="A0A5B7H093"/>
<organism evidence="1 2">
    <name type="scientific">Portunus trituberculatus</name>
    <name type="common">Swimming crab</name>
    <name type="synonym">Neptunus trituberculatus</name>
    <dbReference type="NCBI Taxonomy" id="210409"/>
    <lineage>
        <taxon>Eukaryota</taxon>
        <taxon>Metazoa</taxon>
        <taxon>Ecdysozoa</taxon>
        <taxon>Arthropoda</taxon>
        <taxon>Crustacea</taxon>
        <taxon>Multicrustacea</taxon>
        <taxon>Malacostraca</taxon>
        <taxon>Eumalacostraca</taxon>
        <taxon>Eucarida</taxon>
        <taxon>Decapoda</taxon>
        <taxon>Pleocyemata</taxon>
        <taxon>Brachyura</taxon>
        <taxon>Eubrachyura</taxon>
        <taxon>Portunoidea</taxon>
        <taxon>Portunidae</taxon>
        <taxon>Portuninae</taxon>
        <taxon>Portunus</taxon>
    </lineage>
</organism>
<dbReference type="EMBL" id="VSRR010020025">
    <property type="protein sequence ID" value="MPC62757.1"/>
    <property type="molecule type" value="Genomic_DNA"/>
</dbReference>
<comment type="caution">
    <text evidence="1">The sequence shown here is derived from an EMBL/GenBank/DDBJ whole genome shotgun (WGS) entry which is preliminary data.</text>
</comment>
<name>A0A5B7H093_PORTR</name>
<evidence type="ECO:0000313" key="1">
    <source>
        <dbReference type="EMBL" id="MPC62757.1"/>
    </source>
</evidence>
<sequence length="74" mass="8863">MHWETLMLCFMMPHRKRKTKKSGTAGEAPDFLLGIKKKKILNYFKGIFSRHYLHGTLPPRDQLYRRESQTQTLR</sequence>
<reference evidence="1 2" key="1">
    <citation type="submission" date="2019-05" db="EMBL/GenBank/DDBJ databases">
        <title>Another draft genome of Portunus trituberculatus and its Hox gene families provides insights of decapod evolution.</title>
        <authorList>
            <person name="Jeong J.-H."/>
            <person name="Song I."/>
            <person name="Kim S."/>
            <person name="Choi T."/>
            <person name="Kim D."/>
            <person name="Ryu S."/>
            <person name="Kim W."/>
        </authorList>
    </citation>
    <scope>NUCLEOTIDE SEQUENCE [LARGE SCALE GENOMIC DNA]</scope>
    <source>
        <tissue evidence="1">Muscle</tissue>
    </source>
</reference>
<keyword evidence="2" id="KW-1185">Reference proteome</keyword>
<gene>
    <name evidence="1" type="ORF">E2C01_056847</name>
</gene>
<dbReference type="Proteomes" id="UP000324222">
    <property type="component" value="Unassembled WGS sequence"/>
</dbReference>